<feature type="region of interest" description="Disordered" evidence="1">
    <location>
        <begin position="37"/>
        <end position="60"/>
    </location>
</feature>
<reference evidence="2" key="1">
    <citation type="submission" date="2015-04" db="UniProtKB">
        <authorList>
            <consortium name="EnsemblPlants"/>
        </authorList>
    </citation>
    <scope>IDENTIFICATION</scope>
</reference>
<keyword evidence="3" id="KW-1185">Reference proteome</keyword>
<dbReference type="EnsemblPlants" id="OMERI05G11040.1">
    <property type="protein sequence ID" value="OMERI05G11040.1"/>
    <property type="gene ID" value="OMERI05G11040"/>
</dbReference>
<dbReference type="AlphaFoldDB" id="A0A0E0DQ57"/>
<dbReference type="HOGENOM" id="CLU_2945663_0_0_1"/>
<dbReference type="Gramene" id="OMERI05G11040.1">
    <property type="protein sequence ID" value="OMERI05G11040.1"/>
    <property type="gene ID" value="OMERI05G11040"/>
</dbReference>
<evidence type="ECO:0000256" key="1">
    <source>
        <dbReference type="SAM" id="MobiDB-lite"/>
    </source>
</evidence>
<reference evidence="2" key="2">
    <citation type="submission" date="2018-05" db="EMBL/GenBank/DDBJ databases">
        <title>OmerRS3 (Oryza meridionalis Reference Sequence Version 3).</title>
        <authorList>
            <person name="Zhang J."/>
            <person name="Kudrna D."/>
            <person name="Lee S."/>
            <person name="Talag J."/>
            <person name="Welchert J."/>
            <person name="Wing R.A."/>
        </authorList>
    </citation>
    <scope>NUCLEOTIDE SEQUENCE [LARGE SCALE GENOMIC DNA]</scope>
    <source>
        <strain evidence="2">cv. OR44</strain>
    </source>
</reference>
<protein>
    <submittedName>
        <fullName evidence="2">Uncharacterized protein</fullName>
    </submittedName>
</protein>
<evidence type="ECO:0000313" key="2">
    <source>
        <dbReference type="EnsemblPlants" id="OMERI05G11040.1"/>
    </source>
</evidence>
<dbReference type="Proteomes" id="UP000008021">
    <property type="component" value="Chromosome 5"/>
</dbReference>
<accession>A0A0E0DQ57</accession>
<feature type="region of interest" description="Disordered" evidence="1">
    <location>
        <begin position="1"/>
        <end position="22"/>
    </location>
</feature>
<feature type="compositionally biased region" description="Basic and acidic residues" evidence="1">
    <location>
        <begin position="50"/>
        <end position="60"/>
    </location>
</feature>
<name>A0A0E0DQ57_9ORYZ</name>
<sequence>MNQNEDVDAHQDPFPSPTLLARWSSAPAPLPCSSCEMAQGAEETETGDFLLREGKGREDT</sequence>
<evidence type="ECO:0000313" key="3">
    <source>
        <dbReference type="Proteomes" id="UP000008021"/>
    </source>
</evidence>
<organism evidence="2">
    <name type="scientific">Oryza meridionalis</name>
    <dbReference type="NCBI Taxonomy" id="40149"/>
    <lineage>
        <taxon>Eukaryota</taxon>
        <taxon>Viridiplantae</taxon>
        <taxon>Streptophyta</taxon>
        <taxon>Embryophyta</taxon>
        <taxon>Tracheophyta</taxon>
        <taxon>Spermatophyta</taxon>
        <taxon>Magnoliopsida</taxon>
        <taxon>Liliopsida</taxon>
        <taxon>Poales</taxon>
        <taxon>Poaceae</taxon>
        <taxon>BOP clade</taxon>
        <taxon>Oryzoideae</taxon>
        <taxon>Oryzeae</taxon>
        <taxon>Oryzinae</taxon>
        <taxon>Oryza</taxon>
    </lineage>
</organism>
<proteinExistence type="predicted"/>